<evidence type="ECO:0000313" key="6">
    <source>
        <dbReference type="Proteomes" id="UP000196239"/>
    </source>
</evidence>
<dbReference type="Pfam" id="PF02237">
    <property type="entry name" value="BPL_C"/>
    <property type="match status" value="1"/>
</dbReference>
<dbReference type="HAMAP" id="MF_00978">
    <property type="entry name" value="Bifunct_BirA"/>
    <property type="match status" value="1"/>
</dbReference>
<dbReference type="PANTHER" id="PTHR12835:SF5">
    <property type="entry name" value="BIOTIN--PROTEIN LIGASE"/>
    <property type="match status" value="1"/>
</dbReference>
<dbReference type="PROSITE" id="PS51733">
    <property type="entry name" value="BPL_LPL_CATALYTIC"/>
    <property type="match status" value="1"/>
</dbReference>
<dbReference type="Pfam" id="PF03099">
    <property type="entry name" value="BPL_LplA_LipB"/>
    <property type="match status" value="1"/>
</dbReference>
<evidence type="ECO:0000259" key="4">
    <source>
        <dbReference type="PROSITE" id="PS51733"/>
    </source>
</evidence>
<dbReference type="Gene3D" id="1.10.10.10">
    <property type="entry name" value="Winged helix-like DNA-binding domain superfamily/Winged helix DNA-binding domain"/>
    <property type="match status" value="1"/>
</dbReference>
<dbReference type="CDD" id="cd16442">
    <property type="entry name" value="BPL"/>
    <property type="match status" value="1"/>
</dbReference>
<dbReference type="InterPro" id="IPR004408">
    <property type="entry name" value="Biotin_CoA_COase_ligase"/>
</dbReference>
<evidence type="ECO:0000256" key="1">
    <source>
        <dbReference type="ARBA" id="ARBA00022598"/>
    </source>
</evidence>
<keyword evidence="1 5" id="KW-0436">Ligase</keyword>
<dbReference type="AlphaFoldDB" id="A0A128A2K2"/>
<gene>
    <name evidence="5" type="ORF">NDEV_0804</name>
</gene>
<dbReference type="GO" id="GO:0005524">
    <property type="term" value="F:ATP binding"/>
    <property type="evidence" value="ECO:0007669"/>
    <property type="project" value="UniProtKB-KW"/>
</dbReference>
<name>A0A128A2K2_9ARCH</name>
<reference evidence="6" key="1">
    <citation type="submission" date="2015-10" db="EMBL/GenBank/DDBJ databases">
        <authorList>
            <person name="Lehtovirta-Morley L.E."/>
            <person name="Vieille C."/>
        </authorList>
    </citation>
    <scope>NUCLEOTIDE SEQUENCE [LARGE SCALE GENOMIC DNA]</scope>
</reference>
<dbReference type="NCBIfam" id="TIGR00121">
    <property type="entry name" value="birA_ligase"/>
    <property type="match status" value="1"/>
</dbReference>
<evidence type="ECO:0000313" key="5">
    <source>
        <dbReference type="EMBL" id="CUR51569.1"/>
    </source>
</evidence>
<dbReference type="PANTHER" id="PTHR12835">
    <property type="entry name" value="BIOTIN PROTEIN LIGASE"/>
    <property type="match status" value="1"/>
</dbReference>
<dbReference type="GO" id="GO:0004077">
    <property type="term" value="F:biotin--[biotin carboxyl-carrier protein] ligase activity"/>
    <property type="evidence" value="ECO:0007669"/>
    <property type="project" value="InterPro"/>
</dbReference>
<accession>A0A128A2K2</accession>
<dbReference type="InterPro" id="IPR045864">
    <property type="entry name" value="aa-tRNA-synth_II/BPL/LPL"/>
</dbReference>
<dbReference type="InterPro" id="IPR003142">
    <property type="entry name" value="BPL_C"/>
</dbReference>
<keyword evidence="2" id="KW-0547">Nucleotide-binding</keyword>
<proteinExistence type="inferred from homology"/>
<keyword evidence="6" id="KW-1185">Reference proteome</keyword>
<dbReference type="Pfam" id="PF08279">
    <property type="entry name" value="HTH_11"/>
    <property type="match status" value="1"/>
</dbReference>
<dbReference type="GO" id="GO:0005737">
    <property type="term" value="C:cytoplasm"/>
    <property type="evidence" value="ECO:0007669"/>
    <property type="project" value="TreeGrafter"/>
</dbReference>
<evidence type="ECO:0000256" key="2">
    <source>
        <dbReference type="ARBA" id="ARBA00022741"/>
    </source>
</evidence>
<organism evidence="5 6">
    <name type="scientific">Nitrosotalea devaniterrae</name>
    <dbReference type="NCBI Taxonomy" id="1078905"/>
    <lineage>
        <taxon>Archaea</taxon>
        <taxon>Nitrososphaerota</taxon>
        <taxon>Nitrososphaeria</taxon>
        <taxon>Nitrosotaleales</taxon>
        <taxon>Nitrosotaleaceae</taxon>
        <taxon>Nitrosotalea</taxon>
    </lineage>
</organism>
<dbReference type="InterPro" id="IPR013196">
    <property type="entry name" value="HTH_11"/>
</dbReference>
<dbReference type="SUPFAM" id="SSF46785">
    <property type="entry name" value="Winged helix' DNA-binding domain"/>
    <property type="match status" value="1"/>
</dbReference>
<dbReference type="EMBL" id="LN890280">
    <property type="protein sequence ID" value="CUR51569.1"/>
    <property type="molecule type" value="Genomic_DNA"/>
</dbReference>
<dbReference type="Gene3D" id="3.30.930.10">
    <property type="entry name" value="Bira Bifunctional Protein, Domain 2"/>
    <property type="match status" value="1"/>
</dbReference>
<dbReference type="SUPFAM" id="SSF50037">
    <property type="entry name" value="C-terminal domain of transcriptional repressors"/>
    <property type="match status" value="1"/>
</dbReference>
<dbReference type="GO" id="GO:0006355">
    <property type="term" value="P:regulation of DNA-templated transcription"/>
    <property type="evidence" value="ECO:0007669"/>
    <property type="project" value="InterPro"/>
</dbReference>
<dbReference type="InterPro" id="IPR004143">
    <property type="entry name" value="BPL_LPL_catalytic"/>
</dbReference>
<dbReference type="InterPro" id="IPR008988">
    <property type="entry name" value="Transcriptional_repressor_C"/>
</dbReference>
<keyword evidence="3" id="KW-0067">ATP-binding</keyword>
<evidence type="ECO:0000256" key="3">
    <source>
        <dbReference type="ARBA" id="ARBA00022840"/>
    </source>
</evidence>
<dbReference type="InterPro" id="IPR030855">
    <property type="entry name" value="Bifunct_BirA"/>
</dbReference>
<dbReference type="SUPFAM" id="SSF55681">
    <property type="entry name" value="Class II aaRS and biotin synthetases"/>
    <property type="match status" value="1"/>
</dbReference>
<dbReference type="Gene3D" id="2.30.30.100">
    <property type="match status" value="1"/>
</dbReference>
<dbReference type="KEGG" id="ndv:NDEV_0804"/>
<dbReference type="Proteomes" id="UP000196239">
    <property type="component" value="Chromosome 1"/>
</dbReference>
<dbReference type="InterPro" id="IPR036390">
    <property type="entry name" value="WH_DNA-bd_sf"/>
</dbReference>
<feature type="domain" description="BPL/LPL catalytic" evidence="4">
    <location>
        <begin position="75"/>
        <end position="268"/>
    </location>
</feature>
<sequence>MYTSFDNTTLDKIITLLKSHQMKFLSGEKLSKSLGLSRAAVWKNIKKLKSLGYKIESKPNSGYKIYPNTSLLFPWEISDGLQTDTIGTKIYYFDSIDSTQNFALELSRKPHENGSLVIAERQTQGRGRLDRKWVSPKGGIWLSILLRPNFEPSYTSLFPMLTSLALSVAIQKTLKIKTELKWPNDVTINGDKVAGILIDASIESNKIDYLVIGIGINFKIKPSKITSQIKEGKKYGITTLVKKNQDGNPVKLIQQFLLELEKSYNDIISGSTANIRKEWMKRSSTIGKNVTATTTTGTIKGKAVGIDKTGALLLSSRGKVERVLAGDIAYKR</sequence>
<dbReference type="InterPro" id="IPR036388">
    <property type="entry name" value="WH-like_DNA-bd_sf"/>
</dbReference>
<protein>
    <submittedName>
        <fullName evidence="5">Putative biotin/lipoate A/B protein ligase family protein</fullName>
    </submittedName>
</protein>